<feature type="compositionally biased region" description="Basic and acidic residues" evidence="5">
    <location>
        <begin position="508"/>
        <end position="524"/>
    </location>
</feature>
<dbReference type="PANTHER" id="PTHR23508:SF10">
    <property type="entry name" value="CARBOXYLIC ACID TRANSPORTER PROTEIN HOMOLOG"/>
    <property type="match status" value="1"/>
</dbReference>
<keyword evidence="9" id="KW-1185">Reference proteome</keyword>
<accession>A0A0B7NSI3</accession>
<feature type="transmembrane region" description="Helical" evidence="6">
    <location>
        <begin position="321"/>
        <end position="342"/>
    </location>
</feature>
<dbReference type="InterPro" id="IPR036259">
    <property type="entry name" value="MFS_trans_sf"/>
</dbReference>
<evidence type="ECO:0000256" key="6">
    <source>
        <dbReference type="SAM" id="Phobius"/>
    </source>
</evidence>
<dbReference type="OrthoDB" id="5296287at2759"/>
<dbReference type="EMBL" id="LN733769">
    <property type="protein sequence ID" value="CEP18268.1"/>
    <property type="molecule type" value="Genomic_DNA"/>
</dbReference>
<feature type="transmembrane region" description="Helical" evidence="6">
    <location>
        <begin position="140"/>
        <end position="159"/>
    </location>
</feature>
<dbReference type="SUPFAM" id="SSF103473">
    <property type="entry name" value="MFS general substrate transporter"/>
    <property type="match status" value="1"/>
</dbReference>
<dbReference type="PROSITE" id="PS00217">
    <property type="entry name" value="SUGAR_TRANSPORT_2"/>
    <property type="match status" value="1"/>
</dbReference>
<protein>
    <recommendedName>
        <fullName evidence="7">Major facilitator superfamily (MFS) profile domain-containing protein</fullName>
    </recommendedName>
</protein>
<name>A0A0B7NSI3_9FUNG</name>
<reference evidence="8 9" key="1">
    <citation type="submission" date="2014-09" db="EMBL/GenBank/DDBJ databases">
        <authorList>
            <person name="Ellenberger Sabrina"/>
        </authorList>
    </citation>
    <scope>NUCLEOTIDE SEQUENCE [LARGE SCALE GENOMIC DNA]</scope>
    <source>
        <strain evidence="8 9">CBS 412.66</strain>
    </source>
</reference>
<keyword evidence="3 6" id="KW-1133">Transmembrane helix</keyword>
<dbReference type="Gene3D" id="1.20.1250.20">
    <property type="entry name" value="MFS general substrate transporter like domains"/>
    <property type="match status" value="2"/>
</dbReference>
<keyword evidence="2 6" id="KW-0812">Transmembrane</keyword>
<feature type="region of interest" description="Disordered" evidence="5">
    <location>
        <begin position="489"/>
        <end position="524"/>
    </location>
</feature>
<feature type="transmembrane region" description="Helical" evidence="6">
    <location>
        <begin position="74"/>
        <end position="93"/>
    </location>
</feature>
<dbReference type="STRING" id="35722.A0A0B7NSI3"/>
<dbReference type="InterPro" id="IPR005829">
    <property type="entry name" value="Sugar_transporter_CS"/>
</dbReference>
<dbReference type="Proteomes" id="UP000054107">
    <property type="component" value="Unassembled WGS sequence"/>
</dbReference>
<gene>
    <name evidence="8" type="primary">PARPA_12570.1 scaffold 45109</name>
</gene>
<evidence type="ECO:0000256" key="5">
    <source>
        <dbReference type="SAM" id="MobiDB-lite"/>
    </source>
</evidence>
<evidence type="ECO:0000256" key="4">
    <source>
        <dbReference type="ARBA" id="ARBA00023136"/>
    </source>
</evidence>
<evidence type="ECO:0000256" key="3">
    <source>
        <dbReference type="ARBA" id="ARBA00022989"/>
    </source>
</evidence>
<evidence type="ECO:0000313" key="8">
    <source>
        <dbReference type="EMBL" id="CEP18268.1"/>
    </source>
</evidence>
<feature type="transmembrane region" description="Helical" evidence="6">
    <location>
        <begin position="284"/>
        <end position="301"/>
    </location>
</feature>
<feature type="transmembrane region" description="Helical" evidence="6">
    <location>
        <begin position="113"/>
        <end position="133"/>
    </location>
</feature>
<keyword evidence="4 6" id="KW-0472">Membrane</keyword>
<dbReference type="AlphaFoldDB" id="A0A0B7NSI3"/>
<dbReference type="InterPro" id="IPR020846">
    <property type="entry name" value="MFS_dom"/>
</dbReference>
<proteinExistence type="predicted"/>
<feature type="transmembrane region" description="Helical" evidence="6">
    <location>
        <begin position="228"/>
        <end position="249"/>
    </location>
</feature>
<feature type="domain" description="Major facilitator superfamily (MFS) profile" evidence="7">
    <location>
        <begin position="75"/>
        <end position="484"/>
    </location>
</feature>
<dbReference type="GO" id="GO:0046943">
    <property type="term" value="F:carboxylic acid transmembrane transporter activity"/>
    <property type="evidence" value="ECO:0007669"/>
    <property type="project" value="TreeGrafter"/>
</dbReference>
<sequence>MSKPEETQIEQVEKNAHSRESHFNDDLSFKEFSEEKEEKKKNIFIRFKDSIYSKPEKTQNAWHLLTNLTNAQRITFAAAFFGWTLDAFDFFSVSLSATRIAEDFGVQPSDVTSAITTTLMLRPIGALIFGALADKFGRRWPLMIDIVLFSVINMASGFAPNLQTFIGLRAVFGIAMGGEWGLGASLALEALPVEARGLFSGIYQEGYACGYLLATLVNYAIVQTGSSWRILFWVGAGFALLAVVIRFGVPESETFEKQKEARKILGRSLWTETKLAVRNHWVRMIYMIVLMAFMNFFSHGSQDLYPTFLTAQLGYTPTQQTVTNVIMNIGAICGGTIFGYLSNYFGRRFILCICAICAGAFIPLWIYAPNIQSLQFGAFIMQFFVQGGWGVIPAHINELAPSAFRGLIPGLAYQLGNLVSVISAASSQIEATIGERYPLKNADGSFKLNAQGKTIADYGLTQAIFMGCVCAGLLIATLIGKEERNKDFTEELAEDQSGHGAISPVDVKANEIEQGYEKSSEESS</sequence>
<evidence type="ECO:0000313" key="9">
    <source>
        <dbReference type="Proteomes" id="UP000054107"/>
    </source>
</evidence>
<feature type="region of interest" description="Disordered" evidence="5">
    <location>
        <begin position="1"/>
        <end position="22"/>
    </location>
</feature>
<organism evidence="8 9">
    <name type="scientific">Parasitella parasitica</name>
    <dbReference type="NCBI Taxonomy" id="35722"/>
    <lineage>
        <taxon>Eukaryota</taxon>
        <taxon>Fungi</taxon>
        <taxon>Fungi incertae sedis</taxon>
        <taxon>Mucoromycota</taxon>
        <taxon>Mucoromycotina</taxon>
        <taxon>Mucoromycetes</taxon>
        <taxon>Mucorales</taxon>
        <taxon>Mucorineae</taxon>
        <taxon>Mucoraceae</taxon>
        <taxon>Parasitella</taxon>
    </lineage>
</organism>
<evidence type="ECO:0000259" key="7">
    <source>
        <dbReference type="PROSITE" id="PS50850"/>
    </source>
</evidence>
<dbReference type="GO" id="GO:0005886">
    <property type="term" value="C:plasma membrane"/>
    <property type="evidence" value="ECO:0007669"/>
    <property type="project" value="TreeGrafter"/>
</dbReference>
<dbReference type="PROSITE" id="PS50850">
    <property type="entry name" value="MFS"/>
    <property type="match status" value="1"/>
</dbReference>
<dbReference type="PANTHER" id="PTHR23508">
    <property type="entry name" value="CARBOXYLIC ACID TRANSPORTER PROTEIN HOMOLOG"/>
    <property type="match status" value="1"/>
</dbReference>
<evidence type="ECO:0000256" key="2">
    <source>
        <dbReference type="ARBA" id="ARBA00022692"/>
    </source>
</evidence>
<comment type="subcellular location">
    <subcellularLocation>
        <location evidence="1">Membrane</location>
        <topology evidence="1">Multi-pass membrane protein</topology>
    </subcellularLocation>
</comment>
<evidence type="ECO:0000256" key="1">
    <source>
        <dbReference type="ARBA" id="ARBA00004141"/>
    </source>
</evidence>
<dbReference type="InterPro" id="IPR011701">
    <property type="entry name" value="MFS"/>
</dbReference>
<feature type="transmembrane region" description="Helical" evidence="6">
    <location>
        <begin position="349"/>
        <end position="368"/>
    </location>
</feature>
<feature type="transmembrane region" description="Helical" evidence="6">
    <location>
        <begin position="458"/>
        <end position="479"/>
    </location>
</feature>
<dbReference type="Pfam" id="PF07690">
    <property type="entry name" value="MFS_1"/>
    <property type="match status" value="1"/>
</dbReference>
<dbReference type="CDD" id="cd17316">
    <property type="entry name" value="MFS_SV2_like"/>
    <property type="match status" value="1"/>
</dbReference>